<feature type="transmembrane region" description="Helical" evidence="6">
    <location>
        <begin position="104"/>
        <end position="124"/>
    </location>
</feature>
<keyword evidence="2" id="KW-0813">Transport</keyword>
<keyword evidence="3 6" id="KW-0812">Transmembrane</keyword>
<dbReference type="GO" id="GO:0022857">
    <property type="term" value="F:transmembrane transporter activity"/>
    <property type="evidence" value="ECO:0007669"/>
    <property type="project" value="InterPro"/>
</dbReference>
<feature type="transmembrane region" description="Helical" evidence="6">
    <location>
        <begin position="367"/>
        <end position="393"/>
    </location>
</feature>
<comment type="subcellular location">
    <subcellularLocation>
        <location evidence="1">Membrane</location>
        <topology evidence="1">Multi-pass membrane protein</topology>
    </subcellularLocation>
</comment>
<feature type="transmembrane region" description="Helical" evidence="6">
    <location>
        <begin position="69"/>
        <end position="92"/>
    </location>
</feature>
<dbReference type="GO" id="GO:0016020">
    <property type="term" value="C:membrane"/>
    <property type="evidence" value="ECO:0007669"/>
    <property type="project" value="UniProtKB-SubCell"/>
</dbReference>
<evidence type="ECO:0000256" key="6">
    <source>
        <dbReference type="SAM" id="Phobius"/>
    </source>
</evidence>
<dbReference type="InterPro" id="IPR020846">
    <property type="entry name" value="MFS_dom"/>
</dbReference>
<evidence type="ECO:0000256" key="1">
    <source>
        <dbReference type="ARBA" id="ARBA00004141"/>
    </source>
</evidence>
<evidence type="ECO:0000256" key="3">
    <source>
        <dbReference type="ARBA" id="ARBA00022692"/>
    </source>
</evidence>
<dbReference type="PROSITE" id="PS50850">
    <property type="entry name" value="MFS"/>
    <property type="match status" value="1"/>
</dbReference>
<dbReference type="RefSeq" id="XP_055871590.1">
    <property type="nucleotide sequence ID" value="XM_056015615.1"/>
</dbReference>
<evidence type="ECO:0000256" key="5">
    <source>
        <dbReference type="ARBA" id="ARBA00023136"/>
    </source>
</evidence>
<feature type="transmembrane region" description="Helical" evidence="6">
    <location>
        <begin position="200"/>
        <end position="218"/>
    </location>
</feature>
<protein>
    <submittedName>
        <fullName evidence="9 10">MFS-type transporter SLC18B1-like isoform X1</fullName>
    </submittedName>
</protein>
<dbReference type="RefSeq" id="XP_055871589.1">
    <property type="nucleotide sequence ID" value="XM_056015614.1"/>
</dbReference>
<feature type="transmembrane region" description="Helical" evidence="6">
    <location>
        <begin position="230"/>
        <end position="250"/>
    </location>
</feature>
<dbReference type="AlphaFoldDB" id="A0A9W2Z9D7"/>
<evidence type="ECO:0000313" key="9">
    <source>
        <dbReference type="RefSeq" id="XP_055871587.1"/>
    </source>
</evidence>
<feature type="domain" description="Major facilitator superfamily (MFS) profile" evidence="7">
    <location>
        <begin position="70"/>
        <end position="471"/>
    </location>
</feature>
<proteinExistence type="predicted"/>
<dbReference type="Gene3D" id="1.20.1250.20">
    <property type="entry name" value="MFS general substrate transporter like domains"/>
    <property type="match status" value="2"/>
</dbReference>
<dbReference type="RefSeq" id="XP_055871587.1">
    <property type="nucleotide sequence ID" value="XM_056015612.1"/>
</dbReference>
<organism evidence="8 10">
    <name type="scientific">Biomphalaria glabrata</name>
    <name type="common">Bloodfluke planorb</name>
    <name type="synonym">Freshwater snail</name>
    <dbReference type="NCBI Taxonomy" id="6526"/>
    <lineage>
        <taxon>Eukaryota</taxon>
        <taxon>Metazoa</taxon>
        <taxon>Spiralia</taxon>
        <taxon>Lophotrochozoa</taxon>
        <taxon>Mollusca</taxon>
        <taxon>Gastropoda</taxon>
        <taxon>Heterobranchia</taxon>
        <taxon>Euthyneura</taxon>
        <taxon>Panpulmonata</taxon>
        <taxon>Hygrophila</taxon>
        <taxon>Lymnaeoidea</taxon>
        <taxon>Planorbidae</taxon>
        <taxon>Biomphalaria</taxon>
    </lineage>
</organism>
<reference evidence="9 10" key="1">
    <citation type="submission" date="2025-04" db="UniProtKB">
        <authorList>
            <consortium name="RefSeq"/>
        </authorList>
    </citation>
    <scope>IDENTIFICATION</scope>
</reference>
<dbReference type="OMA" id="RLNFEWA"/>
<dbReference type="SUPFAM" id="SSF103473">
    <property type="entry name" value="MFS general substrate transporter"/>
    <property type="match status" value="1"/>
</dbReference>
<dbReference type="PANTHER" id="PTHR23506:SF26">
    <property type="entry name" value="MFS-TYPE TRANSPORTER SLC18B1"/>
    <property type="match status" value="1"/>
</dbReference>
<evidence type="ECO:0000256" key="2">
    <source>
        <dbReference type="ARBA" id="ARBA00022448"/>
    </source>
</evidence>
<sequence>MANNVNEATPLLSSDLKNLEHHKNVSSSLECQISVIRETSPSHDKSTTELDNKAEDKFKLWALSHRKKMVVFSLVLSNFLVGCCFSLLAPFYPQEAEKKDVSNLVTGFIFSSFELTIFVSSPVFGNFMTRIGPRFMLIAGLLTAGSCAVLFGTLDRCPPGTPFIIISFACRCVEALGFSAFITSGFAIISSEFPKNVGTVFALLETADGIGLMVGPALGGALYELGGYGLGFYVLGGLTLATGGIMIFLLPETQDAHQERKGKVLTLLKSPFIWFSVFSIAVASLGIMFLDPTFSKHLKQFDLSPALIGLIFVITPGLYGLTSPFWGYISDTKNMNGRLIFLGNLMCGISYLLIGPSPYLPFIPEKLWVIIIGLVILGTFISLCMVPTLNCLLQGAVELGFENNLDTYGIISGLFNSAFCLGSFTGPMVGGVLIDYIGFNYGATAVSGIHFFAAIACCFFFISRHLKQHARLDISEDILPSSSIPQT</sequence>
<evidence type="ECO:0000313" key="10">
    <source>
        <dbReference type="RefSeq" id="XP_055871588.1"/>
    </source>
</evidence>
<dbReference type="InterPro" id="IPR050930">
    <property type="entry name" value="MFS_Vesicular_Transporter"/>
</dbReference>
<feature type="transmembrane region" description="Helical" evidence="6">
    <location>
        <begin position="441"/>
        <end position="462"/>
    </location>
</feature>
<dbReference type="RefSeq" id="XP_055871588.1">
    <property type="nucleotide sequence ID" value="XM_056015613.1"/>
</dbReference>
<evidence type="ECO:0000256" key="4">
    <source>
        <dbReference type="ARBA" id="ARBA00022989"/>
    </source>
</evidence>
<accession>A0A9W2Z9D7</accession>
<evidence type="ECO:0000313" key="12">
    <source>
        <dbReference type="RefSeq" id="XP_055871590.1"/>
    </source>
</evidence>
<feature type="transmembrane region" description="Helical" evidence="6">
    <location>
        <begin position="306"/>
        <end position="327"/>
    </location>
</feature>
<feature type="transmembrane region" description="Helical" evidence="6">
    <location>
        <begin position="271"/>
        <end position="290"/>
    </location>
</feature>
<feature type="transmembrane region" description="Helical" evidence="6">
    <location>
        <begin position="163"/>
        <end position="188"/>
    </location>
</feature>
<dbReference type="Proteomes" id="UP001165740">
    <property type="component" value="Chromosome 17"/>
</dbReference>
<dbReference type="PANTHER" id="PTHR23506">
    <property type="entry name" value="GH10249P"/>
    <property type="match status" value="1"/>
</dbReference>
<feature type="transmembrane region" description="Helical" evidence="6">
    <location>
        <begin position="339"/>
        <end position="361"/>
    </location>
</feature>
<keyword evidence="4 6" id="KW-1133">Transmembrane helix</keyword>
<name>A0A9W2Z9D7_BIOGL</name>
<dbReference type="InterPro" id="IPR011701">
    <property type="entry name" value="MFS"/>
</dbReference>
<evidence type="ECO:0000313" key="11">
    <source>
        <dbReference type="RefSeq" id="XP_055871589.1"/>
    </source>
</evidence>
<feature type="transmembrane region" description="Helical" evidence="6">
    <location>
        <begin position="405"/>
        <end position="429"/>
    </location>
</feature>
<gene>
    <name evidence="9 10 11 12" type="primary">LOC106068086</name>
</gene>
<evidence type="ECO:0000259" key="7">
    <source>
        <dbReference type="PROSITE" id="PS50850"/>
    </source>
</evidence>
<dbReference type="GeneID" id="106068086"/>
<dbReference type="Pfam" id="PF07690">
    <property type="entry name" value="MFS_1"/>
    <property type="match status" value="1"/>
</dbReference>
<keyword evidence="8" id="KW-1185">Reference proteome</keyword>
<dbReference type="OrthoDB" id="497880at2759"/>
<dbReference type="InterPro" id="IPR036259">
    <property type="entry name" value="MFS_trans_sf"/>
</dbReference>
<evidence type="ECO:0000313" key="8">
    <source>
        <dbReference type="Proteomes" id="UP001165740"/>
    </source>
</evidence>
<keyword evidence="5 6" id="KW-0472">Membrane</keyword>
<feature type="transmembrane region" description="Helical" evidence="6">
    <location>
        <begin position="131"/>
        <end position="151"/>
    </location>
</feature>